<feature type="domain" description="Thiamine pyrophosphate enzyme TPP-binding" evidence="4">
    <location>
        <begin position="44"/>
        <end position="161"/>
    </location>
</feature>
<keyword evidence="1" id="KW-0210">Decarboxylase</keyword>
<protein>
    <submittedName>
        <fullName evidence="5">Thiamine pyrophosphate-dependent enzyme</fullName>
    </submittedName>
</protein>
<proteinExistence type="predicted"/>
<dbReference type="EMBL" id="JAMZFT010000002">
    <property type="protein sequence ID" value="MCP1336923.1"/>
    <property type="molecule type" value="Genomic_DNA"/>
</dbReference>
<dbReference type="InterPro" id="IPR011766">
    <property type="entry name" value="TPP_enzyme_TPP-bd"/>
</dbReference>
<dbReference type="GO" id="GO:0044281">
    <property type="term" value="P:small molecule metabolic process"/>
    <property type="evidence" value="ECO:0007669"/>
    <property type="project" value="UniProtKB-ARBA"/>
</dbReference>
<dbReference type="AlphaFoldDB" id="A0A9J6PGJ3"/>
<dbReference type="Gene3D" id="3.40.50.970">
    <property type="match status" value="1"/>
</dbReference>
<dbReference type="PANTHER" id="PTHR42818:SF1">
    <property type="entry name" value="SULFOPYRUVATE DECARBOXYLASE"/>
    <property type="match status" value="1"/>
</dbReference>
<organism evidence="5 6">
    <name type="scientific">Futiania mangrovi</name>
    <dbReference type="NCBI Taxonomy" id="2959716"/>
    <lineage>
        <taxon>Bacteria</taxon>
        <taxon>Pseudomonadati</taxon>
        <taxon>Pseudomonadota</taxon>
        <taxon>Alphaproteobacteria</taxon>
        <taxon>Futianiales</taxon>
        <taxon>Futianiaceae</taxon>
        <taxon>Futiania</taxon>
    </lineage>
</organism>
<dbReference type="SUPFAM" id="SSF52518">
    <property type="entry name" value="Thiamin diphosphate-binding fold (THDP-binding)"/>
    <property type="match status" value="1"/>
</dbReference>
<dbReference type="PANTHER" id="PTHR42818">
    <property type="entry name" value="SULFOPYRUVATE DECARBOXYLASE SUBUNIT ALPHA"/>
    <property type="match status" value="1"/>
</dbReference>
<name>A0A9J6PGJ3_9PROT</name>
<keyword evidence="3" id="KW-0812">Transmembrane</keyword>
<gene>
    <name evidence="5" type="ORF">NJQ99_10925</name>
</gene>
<keyword evidence="6" id="KW-1185">Reference proteome</keyword>
<dbReference type="InterPro" id="IPR029061">
    <property type="entry name" value="THDP-binding"/>
</dbReference>
<keyword evidence="3" id="KW-1133">Transmembrane helix</keyword>
<dbReference type="GO" id="GO:0016831">
    <property type="term" value="F:carboxy-lyase activity"/>
    <property type="evidence" value="ECO:0007669"/>
    <property type="project" value="UniProtKB-KW"/>
</dbReference>
<accession>A0A9J6PGJ3</accession>
<comment type="caution">
    <text evidence="5">The sequence shown here is derived from an EMBL/GenBank/DDBJ whole genome shotgun (WGS) entry which is preliminary data.</text>
</comment>
<evidence type="ECO:0000256" key="1">
    <source>
        <dbReference type="ARBA" id="ARBA00022793"/>
    </source>
</evidence>
<dbReference type="GO" id="GO:0030976">
    <property type="term" value="F:thiamine pyrophosphate binding"/>
    <property type="evidence" value="ECO:0007669"/>
    <property type="project" value="InterPro"/>
</dbReference>
<evidence type="ECO:0000256" key="2">
    <source>
        <dbReference type="ARBA" id="ARBA00023239"/>
    </source>
</evidence>
<dbReference type="Pfam" id="PF02775">
    <property type="entry name" value="TPP_enzyme_C"/>
    <property type="match status" value="1"/>
</dbReference>
<evidence type="ECO:0000256" key="3">
    <source>
        <dbReference type="SAM" id="Phobius"/>
    </source>
</evidence>
<keyword evidence="3" id="KW-0472">Membrane</keyword>
<keyword evidence="2" id="KW-0456">Lyase</keyword>
<feature type="transmembrane region" description="Helical" evidence="3">
    <location>
        <begin position="47"/>
        <end position="66"/>
    </location>
</feature>
<reference evidence="5" key="1">
    <citation type="submission" date="2022-06" db="EMBL/GenBank/DDBJ databases">
        <title>Isolation and Genomics of Futiania mangrovii gen. nov., sp. nov., a Rare and Metabolically-versatile member in the Class Alphaproteobacteria.</title>
        <authorList>
            <person name="Liu L."/>
            <person name="Huang W.-C."/>
            <person name="Pan J."/>
            <person name="Li J."/>
            <person name="Huang Y."/>
            <person name="Du H."/>
            <person name="Liu Y."/>
            <person name="Li M."/>
        </authorList>
    </citation>
    <scope>NUCLEOTIDE SEQUENCE</scope>
    <source>
        <strain evidence="5">FT118</strain>
    </source>
</reference>
<evidence type="ECO:0000313" key="6">
    <source>
        <dbReference type="Proteomes" id="UP001055804"/>
    </source>
</evidence>
<sequence length="200" mass="20988">MTTAHGIARRPLVAGLLKDRPEGLLVVTGLGSPTYDVAAAGDDPRNFYLWGAMGSAVTVGLGLALAQPEGRVLVITGDGELLMALGALATVGVQGPRNLAVCVLDNERYGETGGQASHTGSGVDIPAVATACGFREVRSFGKSYDIEEARRFVREAEGPVLASFKIDPAEQPRVMPPRDGHHLRTRFRQALLGNEAGLTG</sequence>
<dbReference type="InterPro" id="IPR051818">
    <property type="entry name" value="TPP_dependent_decarboxylase"/>
</dbReference>
<evidence type="ECO:0000259" key="4">
    <source>
        <dbReference type="Pfam" id="PF02775"/>
    </source>
</evidence>
<dbReference type="Proteomes" id="UP001055804">
    <property type="component" value="Unassembled WGS sequence"/>
</dbReference>
<evidence type="ECO:0000313" key="5">
    <source>
        <dbReference type="EMBL" id="MCP1336923.1"/>
    </source>
</evidence>